<accession>A0A840PH32</accession>
<dbReference type="InterPro" id="IPR037175">
    <property type="entry name" value="KFase_sf"/>
</dbReference>
<protein>
    <submittedName>
        <fullName evidence="2">Kynurenine formamidase</fullName>
    </submittedName>
</protein>
<dbReference type="PANTHER" id="PTHR34861">
    <property type="match status" value="1"/>
</dbReference>
<dbReference type="PANTHER" id="PTHR34861:SF10">
    <property type="entry name" value="CYCLASE"/>
    <property type="match status" value="1"/>
</dbReference>
<gene>
    <name evidence="2" type="ORF">HNP84_006581</name>
</gene>
<dbReference type="AlphaFoldDB" id="A0A840PH32"/>
<sequence>MFRPRAADGPGEPARPEYSNWGRWGTGDEAGAANLITPEKVLRALRLPERGRAVPLAQVIGDRDAPSTRHGYEHFMLRDAGDYAAGASAPGGFKAATDYVSLRVHGATTHLDALGHAWYGERLYNGFEERTVRSSGMRRLGIDKAPPMVTRGVLLDLAAAAGMPHLPAGHEIGAAELEAAFGRAGVTPEPGDAVLLRTGWIRMWRADREAYLGDRPGIGLEAAEWLARRDVALVGADTSGVEVIPWAPGTVCPVHQFLIRDCGVYLLEFLDLEELAETGATAFLFLVAPLRIRGGTGSPVAPVAVL</sequence>
<feature type="region of interest" description="Disordered" evidence="1">
    <location>
        <begin position="1"/>
        <end position="23"/>
    </location>
</feature>
<name>A0A840PH32_9ACTN</name>
<organism evidence="2 3">
    <name type="scientific">Thermocatellispora tengchongensis</name>
    <dbReference type="NCBI Taxonomy" id="1073253"/>
    <lineage>
        <taxon>Bacteria</taxon>
        <taxon>Bacillati</taxon>
        <taxon>Actinomycetota</taxon>
        <taxon>Actinomycetes</taxon>
        <taxon>Streptosporangiales</taxon>
        <taxon>Streptosporangiaceae</taxon>
        <taxon>Thermocatellispora</taxon>
    </lineage>
</organism>
<evidence type="ECO:0000313" key="3">
    <source>
        <dbReference type="Proteomes" id="UP000578449"/>
    </source>
</evidence>
<dbReference type="Pfam" id="PF04199">
    <property type="entry name" value="Cyclase"/>
    <property type="match status" value="1"/>
</dbReference>
<dbReference type="EMBL" id="JACHGN010000015">
    <property type="protein sequence ID" value="MBB5136830.1"/>
    <property type="molecule type" value="Genomic_DNA"/>
</dbReference>
<keyword evidence="3" id="KW-1185">Reference proteome</keyword>
<dbReference type="Proteomes" id="UP000578449">
    <property type="component" value="Unassembled WGS sequence"/>
</dbReference>
<dbReference type="RefSeq" id="WP_185053690.1">
    <property type="nucleotide sequence ID" value="NZ_BAABIX010000008.1"/>
</dbReference>
<comment type="caution">
    <text evidence="2">The sequence shown here is derived from an EMBL/GenBank/DDBJ whole genome shotgun (WGS) entry which is preliminary data.</text>
</comment>
<evidence type="ECO:0000256" key="1">
    <source>
        <dbReference type="SAM" id="MobiDB-lite"/>
    </source>
</evidence>
<reference evidence="2 3" key="1">
    <citation type="submission" date="2020-08" db="EMBL/GenBank/DDBJ databases">
        <title>Genomic Encyclopedia of Type Strains, Phase IV (KMG-IV): sequencing the most valuable type-strain genomes for metagenomic binning, comparative biology and taxonomic classification.</title>
        <authorList>
            <person name="Goeker M."/>
        </authorList>
    </citation>
    <scope>NUCLEOTIDE SEQUENCE [LARGE SCALE GENOMIC DNA]</scope>
    <source>
        <strain evidence="2 3">DSM 45615</strain>
    </source>
</reference>
<dbReference type="SUPFAM" id="SSF102198">
    <property type="entry name" value="Putative cyclase"/>
    <property type="match status" value="1"/>
</dbReference>
<proteinExistence type="predicted"/>
<dbReference type="GO" id="GO:0019441">
    <property type="term" value="P:L-tryptophan catabolic process to kynurenine"/>
    <property type="evidence" value="ECO:0007669"/>
    <property type="project" value="InterPro"/>
</dbReference>
<dbReference type="GO" id="GO:0004061">
    <property type="term" value="F:arylformamidase activity"/>
    <property type="evidence" value="ECO:0007669"/>
    <property type="project" value="InterPro"/>
</dbReference>
<dbReference type="Gene3D" id="3.50.30.50">
    <property type="entry name" value="Putative cyclase"/>
    <property type="match status" value="1"/>
</dbReference>
<evidence type="ECO:0000313" key="2">
    <source>
        <dbReference type="EMBL" id="MBB5136830.1"/>
    </source>
</evidence>
<dbReference type="InterPro" id="IPR007325">
    <property type="entry name" value="KFase/CYL"/>
</dbReference>